<comment type="subcellular location">
    <subcellularLocation>
        <location evidence="1">Lipid droplet</location>
    </subcellularLocation>
</comment>
<evidence type="ECO:0000313" key="5">
    <source>
        <dbReference type="EMBL" id="KIL71764.1"/>
    </source>
</evidence>
<sequence>MQSYGPEISPTLLPQGNPGVLDFYTPFLNALYSKDKTSTLAILAHSHIGHSPEIDDLHFQQLTSYSLPAQVQGALQAYDAVRHYYGQNTKIILIGHSVGAWVALQIVKARQTDIKSAFLLFPTITHISKTRNGVLLAKFFTPIPRYAVSMMSYLTRLVPDSVLSMIFSSWPAAQIRALRVLLNSPGAIRATMSMADAEMQGIKDLDTSLITQHKHCLRFYFAQHDDWVGENREVVLESFEAEAETVSIVHGHHDIPHAFCINHGEAVAEQCHEWLLAL</sequence>
<gene>
    <name evidence="5" type="ORF">M378DRAFT_20035</name>
</gene>
<accession>A0A0C2TWD7</accession>
<keyword evidence="3" id="KW-0551">Lipid droplet</keyword>
<dbReference type="Pfam" id="PF10230">
    <property type="entry name" value="LIDHydrolase"/>
    <property type="match status" value="1"/>
</dbReference>
<dbReference type="AlphaFoldDB" id="A0A0C2TWD7"/>
<dbReference type="GO" id="GO:0016298">
    <property type="term" value="F:lipase activity"/>
    <property type="evidence" value="ECO:0007669"/>
    <property type="project" value="InterPro"/>
</dbReference>
<dbReference type="Gene3D" id="3.40.50.1820">
    <property type="entry name" value="alpha/beta hydrolase"/>
    <property type="match status" value="1"/>
</dbReference>
<dbReference type="GO" id="GO:0005811">
    <property type="term" value="C:lipid droplet"/>
    <property type="evidence" value="ECO:0007669"/>
    <property type="project" value="UniProtKB-SubCell"/>
</dbReference>
<dbReference type="InterPro" id="IPR029058">
    <property type="entry name" value="AB_hydrolase_fold"/>
</dbReference>
<evidence type="ECO:0000256" key="2">
    <source>
        <dbReference type="ARBA" id="ARBA00008300"/>
    </source>
</evidence>
<dbReference type="InterPro" id="IPR019363">
    <property type="entry name" value="LDAH"/>
</dbReference>
<dbReference type="HOGENOM" id="CLU_018394_1_1_1"/>
<organism evidence="5 6">
    <name type="scientific">Amanita muscaria (strain Koide BX008)</name>
    <dbReference type="NCBI Taxonomy" id="946122"/>
    <lineage>
        <taxon>Eukaryota</taxon>
        <taxon>Fungi</taxon>
        <taxon>Dikarya</taxon>
        <taxon>Basidiomycota</taxon>
        <taxon>Agaricomycotina</taxon>
        <taxon>Agaricomycetes</taxon>
        <taxon>Agaricomycetidae</taxon>
        <taxon>Agaricales</taxon>
        <taxon>Pluteineae</taxon>
        <taxon>Amanitaceae</taxon>
        <taxon>Amanita</taxon>
    </lineage>
</organism>
<reference evidence="5 6" key="1">
    <citation type="submission" date="2014-04" db="EMBL/GenBank/DDBJ databases">
        <title>Evolutionary Origins and Diversification of the Mycorrhizal Mutualists.</title>
        <authorList>
            <consortium name="DOE Joint Genome Institute"/>
            <consortium name="Mycorrhizal Genomics Consortium"/>
            <person name="Kohler A."/>
            <person name="Kuo A."/>
            <person name="Nagy L.G."/>
            <person name="Floudas D."/>
            <person name="Copeland A."/>
            <person name="Barry K.W."/>
            <person name="Cichocki N."/>
            <person name="Veneault-Fourrey C."/>
            <person name="LaButti K."/>
            <person name="Lindquist E.A."/>
            <person name="Lipzen A."/>
            <person name="Lundell T."/>
            <person name="Morin E."/>
            <person name="Murat C."/>
            <person name="Riley R."/>
            <person name="Ohm R."/>
            <person name="Sun H."/>
            <person name="Tunlid A."/>
            <person name="Henrissat B."/>
            <person name="Grigoriev I.V."/>
            <person name="Hibbett D.S."/>
            <person name="Martin F."/>
        </authorList>
    </citation>
    <scope>NUCLEOTIDE SEQUENCE [LARGE SCALE GENOMIC DNA]</scope>
    <source>
        <strain evidence="5 6">Koide BX008</strain>
    </source>
</reference>
<keyword evidence="4" id="KW-0378">Hydrolase</keyword>
<evidence type="ECO:0000256" key="4">
    <source>
        <dbReference type="ARBA" id="ARBA00022801"/>
    </source>
</evidence>
<name>A0A0C2TWD7_AMAMK</name>
<dbReference type="SUPFAM" id="SSF53474">
    <property type="entry name" value="alpha/beta-Hydrolases"/>
    <property type="match status" value="1"/>
</dbReference>
<keyword evidence="6" id="KW-1185">Reference proteome</keyword>
<protein>
    <submittedName>
        <fullName evidence="5">Uncharacterized protein</fullName>
    </submittedName>
</protein>
<dbReference type="OrthoDB" id="448051at2759"/>
<evidence type="ECO:0000313" key="6">
    <source>
        <dbReference type="Proteomes" id="UP000054549"/>
    </source>
</evidence>
<evidence type="ECO:0000256" key="1">
    <source>
        <dbReference type="ARBA" id="ARBA00004502"/>
    </source>
</evidence>
<dbReference type="PANTHER" id="PTHR13390:SF0">
    <property type="entry name" value="LIPID DROPLET-ASSOCIATED HYDROLASE"/>
    <property type="match status" value="1"/>
</dbReference>
<dbReference type="InParanoid" id="A0A0C2TWD7"/>
<dbReference type="Proteomes" id="UP000054549">
    <property type="component" value="Unassembled WGS sequence"/>
</dbReference>
<dbReference type="EMBL" id="KN818222">
    <property type="protein sequence ID" value="KIL71764.1"/>
    <property type="molecule type" value="Genomic_DNA"/>
</dbReference>
<proteinExistence type="inferred from homology"/>
<dbReference type="PANTHER" id="PTHR13390">
    <property type="entry name" value="LIPASE"/>
    <property type="match status" value="1"/>
</dbReference>
<evidence type="ECO:0000256" key="3">
    <source>
        <dbReference type="ARBA" id="ARBA00022677"/>
    </source>
</evidence>
<dbReference type="GO" id="GO:0019915">
    <property type="term" value="P:lipid storage"/>
    <property type="evidence" value="ECO:0007669"/>
    <property type="project" value="InterPro"/>
</dbReference>
<dbReference type="STRING" id="946122.A0A0C2TWD7"/>
<comment type="similarity">
    <text evidence="2">Belongs to the AB hydrolase superfamily. LDAH family.</text>
</comment>